<evidence type="ECO:0000313" key="4">
    <source>
        <dbReference type="Proteomes" id="UP001059380"/>
    </source>
</evidence>
<evidence type="ECO:0000313" key="3">
    <source>
        <dbReference type="EMBL" id="UWZ85652.1"/>
    </source>
</evidence>
<dbReference type="KEGG" id="orp:MOP44_06830"/>
<evidence type="ECO:0000259" key="2">
    <source>
        <dbReference type="Pfam" id="PF00535"/>
    </source>
</evidence>
<protein>
    <submittedName>
        <fullName evidence="3">Glycosyltransferase family 2 protein</fullName>
    </submittedName>
</protein>
<dbReference type="EMBL" id="CP093313">
    <property type="protein sequence ID" value="UWZ85652.1"/>
    <property type="molecule type" value="Genomic_DNA"/>
</dbReference>
<accession>A0A9J7BRY5</accession>
<dbReference type="SUPFAM" id="SSF53448">
    <property type="entry name" value="Nucleotide-diphospho-sugar transferases"/>
    <property type="match status" value="1"/>
</dbReference>
<dbReference type="Gene3D" id="3.90.550.10">
    <property type="entry name" value="Spore Coat Polysaccharide Biosynthesis Protein SpsA, Chain A"/>
    <property type="match status" value="1"/>
</dbReference>
<name>A0A9J7BRY5_9BACT</name>
<keyword evidence="4" id="KW-1185">Reference proteome</keyword>
<dbReference type="RefSeq" id="WP_260795237.1">
    <property type="nucleotide sequence ID" value="NZ_CP093313.1"/>
</dbReference>
<dbReference type="CDD" id="cd02511">
    <property type="entry name" value="Beta4Glucosyltransferase"/>
    <property type="match status" value="1"/>
</dbReference>
<dbReference type="InterPro" id="IPR001173">
    <property type="entry name" value="Glyco_trans_2-like"/>
</dbReference>
<dbReference type="Pfam" id="PF00535">
    <property type="entry name" value="Glycos_transf_2"/>
    <property type="match status" value="1"/>
</dbReference>
<sequence length="264" mass="30018">MRQTLSVAMIAMNEETNLARTLETVKWADEIIVVDSGSKDRTLEIAQSYGAKTSYHAFGGHGEQKNVALDLCTSDWILLQDADEPLTPELQKEIQALLASEPKYTAYWIPRLNLIIGRWMRHGGFYPDHKLRLFKRGSARLSEGVGPHSTPQHQGPKGTLKHDMLHYAYPNLVVYLEHMNRYSSEIAQLLAAKGKTSQSLPAFLWNCLLNPWATFVYNYVFRLGFLDGREGLLLHLNHSVYIHWKFIKAWWIGRTGGLNKVPGS</sequence>
<reference evidence="3" key="1">
    <citation type="submission" date="2021-04" db="EMBL/GenBank/DDBJ databases">
        <title>Phylogenetic analysis of Acidobacteriaceae.</title>
        <authorList>
            <person name="Qiu L."/>
            <person name="Zhang Q."/>
        </authorList>
    </citation>
    <scope>NUCLEOTIDE SEQUENCE</scope>
    <source>
        <strain evidence="3">DSM 25168</strain>
    </source>
</reference>
<dbReference type="PANTHER" id="PTHR43630:SF2">
    <property type="entry name" value="GLYCOSYLTRANSFERASE"/>
    <property type="match status" value="1"/>
</dbReference>
<gene>
    <name evidence="3" type="ORF">MOP44_06830</name>
</gene>
<dbReference type="InterPro" id="IPR029044">
    <property type="entry name" value="Nucleotide-diphossugar_trans"/>
</dbReference>
<dbReference type="PANTHER" id="PTHR43630">
    <property type="entry name" value="POLY-BETA-1,6-N-ACETYL-D-GLUCOSAMINE SYNTHASE"/>
    <property type="match status" value="1"/>
</dbReference>
<organism evidence="3 4">
    <name type="scientific">Occallatibacter riparius</name>
    <dbReference type="NCBI Taxonomy" id="1002689"/>
    <lineage>
        <taxon>Bacteria</taxon>
        <taxon>Pseudomonadati</taxon>
        <taxon>Acidobacteriota</taxon>
        <taxon>Terriglobia</taxon>
        <taxon>Terriglobales</taxon>
        <taxon>Acidobacteriaceae</taxon>
        <taxon>Occallatibacter</taxon>
    </lineage>
</organism>
<dbReference type="AlphaFoldDB" id="A0A9J7BRY5"/>
<comment type="similarity">
    <text evidence="1">Belongs to the glycosyltransferase 2 family. WaaE/KdtX subfamily.</text>
</comment>
<evidence type="ECO:0000256" key="1">
    <source>
        <dbReference type="ARBA" id="ARBA00038494"/>
    </source>
</evidence>
<proteinExistence type="inferred from homology"/>
<dbReference type="Proteomes" id="UP001059380">
    <property type="component" value="Chromosome"/>
</dbReference>
<feature type="domain" description="Glycosyltransferase 2-like" evidence="2">
    <location>
        <begin position="6"/>
        <end position="130"/>
    </location>
</feature>